<evidence type="ECO:0000256" key="6">
    <source>
        <dbReference type="ARBA" id="ARBA00022989"/>
    </source>
</evidence>
<dbReference type="PRINTS" id="PR00926">
    <property type="entry name" value="MITOCARRIER"/>
</dbReference>
<evidence type="ECO:0000256" key="5">
    <source>
        <dbReference type="ARBA" id="ARBA00022792"/>
    </source>
</evidence>
<evidence type="ECO:0000313" key="12">
    <source>
        <dbReference type="EMBL" id="NDV34092.1"/>
    </source>
</evidence>
<accession>A0A6B2LAK3</accession>
<evidence type="ECO:0000256" key="1">
    <source>
        <dbReference type="ARBA" id="ARBA00004448"/>
    </source>
</evidence>
<keyword evidence="7" id="KW-0496">Mitochondrion</keyword>
<evidence type="ECO:0008006" key="13">
    <source>
        <dbReference type="Google" id="ProtNLM"/>
    </source>
</evidence>
<evidence type="ECO:0000256" key="11">
    <source>
        <dbReference type="SAM" id="Phobius"/>
    </source>
</evidence>
<dbReference type="InterPro" id="IPR023395">
    <property type="entry name" value="MCP_dom_sf"/>
</dbReference>
<keyword evidence="8 9" id="KW-0472">Membrane</keyword>
<keyword evidence="3 9" id="KW-0812">Transmembrane</keyword>
<keyword evidence="6 11" id="KW-1133">Transmembrane helix</keyword>
<dbReference type="GO" id="GO:0005743">
    <property type="term" value="C:mitochondrial inner membrane"/>
    <property type="evidence" value="ECO:0007669"/>
    <property type="project" value="UniProtKB-SubCell"/>
</dbReference>
<name>A0A6B2LAK3_9EUKA</name>
<dbReference type="PANTHER" id="PTHR45829">
    <property type="entry name" value="MITOCHONDRIAL CARRIER PROTEIN RIM2"/>
    <property type="match status" value="1"/>
</dbReference>
<evidence type="ECO:0000256" key="8">
    <source>
        <dbReference type="ARBA" id="ARBA00023136"/>
    </source>
</evidence>
<keyword evidence="2 10" id="KW-0813">Transport</keyword>
<dbReference type="SUPFAM" id="SSF103506">
    <property type="entry name" value="Mitochondrial carrier"/>
    <property type="match status" value="1"/>
</dbReference>
<feature type="repeat" description="Solcar" evidence="9">
    <location>
        <begin position="3"/>
        <end position="96"/>
    </location>
</feature>
<dbReference type="PROSITE" id="PS50920">
    <property type="entry name" value="SOLCAR"/>
    <property type="match status" value="3"/>
</dbReference>
<evidence type="ECO:0000256" key="4">
    <source>
        <dbReference type="ARBA" id="ARBA00022737"/>
    </source>
</evidence>
<proteinExistence type="inferred from homology"/>
<evidence type="ECO:0000256" key="3">
    <source>
        <dbReference type="ARBA" id="ARBA00022692"/>
    </source>
</evidence>
<dbReference type="InterPro" id="IPR018108">
    <property type="entry name" value="MCP_transmembrane"/>
</dbReference>
<feature type="transmembrane region" description="Helical" evidence="11">
    <location>
        <begin position="6"/>
        <end position="29"/>
    </location>
</feature>
<sequence length="306" mass="33601">MRVGAWVHTLGGGLGAMLGAIATSPLEVIKTRLQASHFKQQISSSTYFGANTISSVRSLAKQEGVMSLYRGLGTHLSGVIPARSLHFFVYGSVKSSLSEKLPKDSWWIPILSSGAAGATVITFTQPIWLVKTRLQLQTTHAAETLYKSPWDALVKTIQNEGLGALLKGMSASYLGLSETVLQFTIYEAMKNEIHKRREHLPGEKQSLGVFGYIGISCFSKLIASALTYPHEVIRTRLREQKTVPTEMPHYNGAIRGLVVLAREEGVRGLYGGMGAHLMRVVPNAGILFLTYELTLSYFSRHLQIPQ</sequence>
<dbReference type="EMBL" id="GIBP01005123">
    <property type="protein sequence ID" value="NDV34092.1"/>
    <property type="molecule type" value="Transcribed_RNA"/>
</dbReference>
<comment type="subcellular location">
    <subcellularLocation>
        <location evidence="1">Mitochondrion inner membrane</location>
        <topology evidence="1">Multi-pass membrane protein</topology>
    </subcellularLocation>
</comment>
<evidence type="ECO:0000256" key="9">
    <source>
        <dbReference type="PROSITE-ProRule" id="PRU00282"/>
    </source>
</evidence>
<feature type="repeat" description="Solcar" evidence="9">
    <location>
        <begin position="104"/>
        <end position="192"/>
    </location>
</feature>
<dbReference type="Pfam" id="PF00153">
    <property type="entry name" value="Mito_carr"/>
    <property type="match status" value="3"/>
</dbReference>
<dbReference type="GO" id="GO:1990519">
    <property type="term" value="P:pyrimidine nucleotide import into mitochondrion"/>
    <property type="evidence" value="ECO:0007669"/>
    <property type="project" value="TreeGrafter"/>
</dbReference>
<organism evidence="12">
    <name type="scientific">Arcella intermedia</name>
    <dbReference type="NCBI Taxonomy" id="1963864"/>
    <lineage>
        <taxon>Eukaryota</taxon>
        <taxon>Amoebozoa</taxon>
        <taxon>Tubulinea</taxon>
        <taxon>Elardia</taxon>
        <taxon>Arcellinida</taxon>
        <taxon>Sphaerothecina</taxon>
        <taxon>Arcellidae</taxon>
        <taxon>Arcella</taxon>
    </lineage>
</organism>
<evidence type="ECO:0000256" key="10">
    <source>
        <dbReference type="RuleBase" id="RU000488"/>
    </source>
</evidence>
<dbReference type="PANTHER" id="PTHR45829:SF4">
    <property type="entry name" value="MITOCHONDRIAL CARRIER PROTEIN RIM2"/>
    <property type="match status" value="1"/>
</dbReference>
<dbReference type="Gene3D" id="1.50.40.10">
    <property type="entry name" value="Mitochondrial carrier domain"/>
    <property type="match status" value="1"/>
</dbReference>
<keyword evidence="4" id="KW-0677">Repeat</keyword>
<dbReference type="GO" id="GO:0015218">
    <property type="term" value="F:pyrimidine nucleotide transmembrane transporter activity"/>
    <property type="evidence" value="ECO:0007669"/>
    <property type="project" value="InterPro"/>
</dbReference>
<feature type="repeat" description="Solcar" evidence="9">
    <location>
        <begin position="211"/>
        <end position="297"/>
    </location>
</feature>
<evidence type="ECO:0000256" key="2">
    <source>
        <dbReference type="ARBA" id="ARBA00022448"/>
    </source>
</evidence>
<dbReference type="InterPro" id="IPR002067">
    <property type="entry name" value="MCP"/>
</dbReference>
<reference evidence="12" key="1">
    <citation type="journal article" date="2020" name="J. Eukaryot. Microbiol.">
        <title>De novo Sequencing, Assembly and Annotation of the Transcriptome for the Free-Living Testate Amoeba Arcella intermedia.</title>
        <authorList>
            <person name="Ribeiro G.M."/>
            <person name="Porfirio-Sousa A.L."/>
            <person name="Maurer-Alcala X.X."/>
            <person name="Katz L.A."/>
            <person name="Lahr D.J.G."/>
        </authorList>
    </citation>
    <scope>NUCLEOTIDE SEQUENCE</scope>
</reference>
<keyword evidence="5" id="KW-0999">Mitochondrion inner membrane</keyword>
<dbReference type="InterPro" id="IPR049562">
    <property type="entry name" value="SLC25A33/36-like"/>
</dbReference>
<protein>
    <recommendedName>
        <fullName evidence="13">Mitochondrial carrier protein</fullName>
    </recommendedName>
</protein>
<evidence type="ECO:0000256" key="7">
    <source>
        <dbReference type="ARBA" id="ARBA00023128"/>
    </source>
</evidence>
<comment type="similarity">
    <text evidence="10">Belongs to the mitochondrial carrier (TC 2.A.29) family.</text>
</comment>
<dbReference type="AlphaFoldDB" id="A0A6B2LAK3"/>